<dbReference type="Proteomes" id="UP000662821">
    <property type="component" value="Chromosome"/>
</dbReference>
<gene>
    <name evidence="1" type="ORF">J3P46_08705</name>
</gene>
<dbReference type="EMBL" id="CP071520">
    <property type="protein sequence ID" value="QSX97974.1"/>
    <property type="molecule type" value="Genomic_DNA"/>
</dbReference>
<accession>A0AAJ4MVJ3</accession>
<sequence>MKIKMLKTMPGSIDGVTVIELQAGTEYTMTDAARGVRRAAAYIRRSEAVEVIDAATGGDPVAAAPVRKARAKK</sequence>
<name>A0AAJ4MVJ3_9BURK</name>
<evidence type="ECO:0000313" key="1">
    <source>
        <dbReference type="EMBL" id="QSX97974.1"/>
    </source>
</evidence>
<dbReference type="RefSeq" id="WP_151093377.1">
    <property type="nucleotide sequence ID" value="NZ_CP071520.1"/>
</dbReference>
<proteinExistence type="predicted"/>
<evidence type="ECO:0000313" key="2">
    <source>
        <dbReference type="Proteomes" id="UP000662821"/>
    </source>
</evidence>
<dbReference type="AlphaFoldDB" id="A0AAJ4MVJ3"/>
<reference evidence="1 2" key="1">
    <citation type="submission" date="2021-03" db="EMBL/GenBank/DDBJ databases">
        <title>Draft genome sequence of Janthinobacterium sp. strain PLB02 isolated from infected primmorphs (Lubomirskia baicalensis).</title>
        <authorList>
            <person name="Chernogor L.I."/>
            <person name="Belikov S.I."/>
            <person name="Petrushin I.S."/>
        </authorList>
    </citation>
    <scope>NUCLEOTIDE SEQUENCE [LARGE SCALE GENOMIC DNA]</scope>
    <source>
        <strain evidence="1 2">PLB02</strain>
    </source>
</reference>
<protein>
    <submittedName>
        <fullName evidence="1">Uncharacterized protein</fullName>
    </submittedName>
</protein>
<organism evidence="1 2">
    <name type="scientific">Janthinobacterium lividum</name>
    <dbReference type="NCBI Taxonomy" id="29581"/>
    <lineage>
        <taxon>Bacteria</taxon>
        <taxon>Pseudomonadati</taxon>
        <taxon>Pseudomonadota</taxon>
        <taxon>Betaproteobacteria</taxon>
        <taxon>Burkholderiales</taxon>
        <taxon>Oxalobacteraceae</taxon>
        <taxon>Janthinobacterium</taxon>
    </lineage>
</organism>